<keyword evidence="2" id="KW-1185">Reference proteome</keyword>
<dbReference type="RefSeq" id="WP_369940364.1">
    <property type="nucleotide sequence ID" value="NZ_JBCLUF010000003.1"/>
</dbReference>
<reference evidence="1 2" key="1">
    <citation type="submission" date="2024-03" db="EMBL/GenBank/DDBJ databases">
        <title>Mouse gut bacterial collection (mGBC) of GemPharmatech.</title>
        <authorList>
            <person name="He Y."/>
            <person name="Dong L."/>
            <person name="Wu D."/>
            <person name="Gao X."/>
            <person name="Lin Z."/>
        </authorList>
    </citation>
    <scope>NUCLEOTIDE SEQUENCE [LARGE SCALE GENOMIC DNA]</scope>
    <source>
        <strain evidence="1 2">15-30</strain>
    </source>
</reference>
<proteinExistence type="predicted"/>
<evidence type="ECO:0008006" key="3">
    <source>
        <dbReference type="Google" id="ProtNLM"/>
    </source>
</evidence>
<name>A0ABV4DM38_9LACO</name>
<dbReference type="Gene3D" id="3.40.50.450">
    <property type="match status" value="1"/>
</dbReference>
<evidence type="ECO:0000313" key="1">
    <source>
        <dbReference type="EMBL" id="MEY8661545.1"/>
    </source>
</evidence>
<evidence type="ECO:0000313" key="2">
    <source>
        <dbReference type="Proteomes" id="UP001565236"/>
    </source>
</evidence>
<gene>
    <name evidence="1" type="ORF">AALT52_01350</name>
</gene>
<accession>A0ABV4DM38</accession>
<dbReference type="Proteomes" id="UP001565236">
    <property type="component" value="Unassembled WGS sequence"/>
</dbReference>
<organism evidence="1 2">
    <name type="scientific">Ligilactobacillus faecis</name>
    <dbReference type="NCBI Taxonomy" id="762833"/>
    <lineage>
        <taxon>Bacteria</taxon>
        <taxon>Bacillati</taxon>
        <taxon>Bacillota</taxon>
        <taxon>Bacilli</taxon>
        <taxon>Lactobacillales</taxon>
        <taxon>Lactobacillaceae</taxon>
        <taxon>Ligilactobacillus</taxon>
    </lineage>
</organism>
<dbReference type="EMBL" id="JBCLUF010000003">
    <property type="protein sequence ID" value="MEY8661545.1"/>
    <property type="molecule type" value="Genomic_DNA"/>
</dbReference>
<protein>
    <recommendedName>
        <fullName evidence="3">DNA-directed RNA polymerase</fullName>
    </recommendedName>
</protein>
<dbReference type="SUPFAM" id="SSF102405">
    <property type="entry name" value="MCP/YpsA-like"/>
    <property type="match status" value="1"/>
</dbReference>
<comment type="caution">
    <text evidence="1">The sequence shown here is derived from an EMBL/GenBank/DDBJ whole genome shotgun (WGS) entry which is preliminary data.</text>
</comment>
<sequence length="2593" mass="293344">MSVDYTKNYGVYEQPYRLSFFGMSPEEALPIQKDFRTSYDNRFNIDENNNEHPSWKSLRLDIRDKINSILQEKGRIEFHVNLNRGSDFIFAEEVARIKRKFPENVKLVAHAVSENYSDRWGTSAKRKLSELQKHIDEIIVASDRYTSEAVGLNRANMIRSSDEILFFWNGIDTTRTQTSQAVIDAYNQKIKSTSMGKIYLRDKQGKKTDRIAFPTDVWLLTYGEEEVTNESGMQYKNALKKNGSEIIITSAMREEISRQNKYAKYSKDLDDSLSPYMSENNKKKFIRGHKKLFRTFDADKNFEKTMLLIKALNMMGISYEVQEPNLKNGSISLSLNDGSNGWVVASQSTENQKNSYPEYQIGSYSTALERLATSGVRRGLEDTISILLNRQGVEIRSLLNEHGLGNVPTEGSPGYNRYLRKKEELLYSQLNDTHKMLLVSLPVLYGTGKTVDALGIDGGRFVQEKDAKNISTRIALVIEDGNAPVTIGSAINFIQKDPDIKTKYGDRSNNSGTKQFKNLTDVLGFDESERRNGAAEKFIADRLRLARENYVYALINGEYRSEQFDAIHDKYVKRIKKFEDKGINVQKAMIAGLQQYVRSFNSDNVILNGGVISFSGDFESSLQEASRVMEEEFGKINSNNSLGLISEREEIKNYFREQILAMNGFLGDGYTKFNIPNMAMLQETGDVAKEEKVLTNAFIQSRIKSMASATGSWNQRKIASRLLEFDKGSSISYTQIKQLRAFESTKNLDIDANGHAKIDGKIYDMKKYPKVSEVNEFDANSARNLKNLEYVFDKISDELKNSSIYPSDKNDGANSSQLSDIRIDKNGLVHWSGYRAYRYNIDSTGRYIVKTAPISGTLGQVFVQDSRLLVHVEEAGHGQGENLTFVPSLIGYLVDPVDDEISSLAKLTRVKQYNEYLSENVVATLRKQLSRGTAMDVSRLEETFSVNSLYHGQEDILEPVKKEFLVPNNNKSQEYIDAVIQTLAVRVKYPKFLGDELGVKGMYNSHVEVLNKTKYVIEKNYLNSILHEAVTNGISVNEVSPERRKVLKRKAMEDFFRSTISKKNKLVGNYFTNHGGVSIRDIAHESNRGIFSQDFSGNGSSLGRQRYIGSLDQIKSNGEIEAIVRDGQPVRIKTPIERLFPSLFEDFEKSPSDRKIPFSKQILEASGITDNTKVMMMDLSGLTDEDACVITKDYAERAAHPVDWEESKKEHKLMFTDSVGKDRIIEDYIGMQVSLTNGSESRRFMLTVLDDSGIPMKPEYIPNDFDFKQKNVRLVELRRNGAFFKPSNRSLKELSAGEKYIFDGIGKVTVVEIQNDGKKIRKENERLKSIPVRVGDKLTELSGNKMTVSKIVDTSLDVDDLVKNGDFHSKQEARIIAVFKASGAEISVNPYTPLSRKNAAQLAQLSKHFVGNGETVKFVDPVTKKLIDTGAQVSKMDIVLTNKQASKGSTVKGRKYSQQLAWADLERGGEAIVSEVFKDNEKSFEEFREHALVAGYAIDENGEVHFSDLVDSNNGPEISVEQLINEQIDMPNKRKTPLYRLVLAYGFGDGHDTIRTTPKKKNPFFMKENKLDVLLGAKANFKKVFSNRAGTLVLPTKIKLYSNVETDKIRVVPPSMRRARENQDKRIISSEYTKKYEEIVTQSARYMFYENVKLLVAGYSSEVLFTNYKNDGKTSNQLRDEYLREVNKRLDNTRERLQAVVTQMSEIAAVKKIGKDTKDLKSGAIRAGLNSKQMKQGVTAVMANGSVDCDLNEIHISERLSDNFKGMVQDKDGYLHIKRAIPKNIMLNDNGKVEVLGELPQGYELLDDGFLKDSDGHLIDVSYGGDVKRALLHFHRDPVWHSTGTIATYAKVRDDIDGVLVNAAVVGMLDGDFDGDNSGVIPLYTDGAQEDLARCLSLENNLVNIGSDEKNPTLNISVTGGVLRGAINSGYISSLPREERIDSDGNDLNPKKALEKHLTKMVVQGGIEKVNGKEFKIIGYSNEDRFTREDVKLSRENTLEFLQELYNEFLENSFEKSGIRVDCLENSVTDLKQAIDLGLKGKTSDLAAFLGYATGKNFGVGKIKFSEELARKFSNSGYSGKQLDIIQKNGVMFTGSNFDYDANDTKVNIANAAKSENTGIPGQKEQEMVSALRAKGGLREALEVMYPIMQANLQVKHNADDALKMTEAFRNQLQSLMEGKDSNPRVIFHQLPNDPDKRLEEQTKFAILEYNEEFLDSEIDYIKNGQLETKKVKELENRQDIEKKKEYDRNYPKYYGKSIPEATLSAKTFTEKFKYIMDNCNVSVDSRLLERMATYLSGEDPKLTDKTLNQMKITPVKDIIQKDTPALEFANSQGEKALRAMALSNLENRGKSHLLSNYLFENEKLDVERSEQSNSFYTDKIDENLQLATKFARENFGVVTDDKQAANTLSDEMQNIVSRVAQKMSEFRKNIDLRDESNRQQYGLSMEGIANATYRELAQPVNEINGLYADRSKDIFDVTNKLLANKQFIRGVVQKYNDDINIDSKAMSTPILPRDKIAQKFENMNDISSDIWKTRYELSNSQISNFRELYDFVRKESDIDNPVRKSILKNIGFRGKVTDKINTRKSVETSMEM</sequence>